<evidence type="ECO:0000313" key="2">
    <source>
        <dbReference type="EMBL" id="DAF98892.1"/>
    </source>
</evidence>
<protein>
    <submittedName>
        <fullName evidence="2">Uncharacterized protein</fullName>
    </submittedName>
</protein>
<reference evidence="2" key="1">
    <citation type="journal article" date="2021" name="Proc. Natl. Acad. Sci. U.S.A.">
        <title>A Catalog of Tens of Thousands of Viruses from Human Metagenomes Reveals Hidden Associations with Chronic Diseases.</title>
        <authorList>
            <person name="Tisza M.J."/>
            <person name="Buck C.B."/>
        </authorList>
    </citation>
    <scope>NUCLEOTIDE SEQUENCE</scope>
    <source>
        <strain evidence="2">CtzO58</strain>
    </source>
</reference>
<proteinExistence type="predicted"/>
<evidence type="ECO:0000256" key="1">
    <source>
        <dbReference type="SAM" id="Phobius"/>
    </source>
</evidence>
<feature type="transmembrane region" description="Helical" evidence="1">
    <location>
        <begin position="52"/>
        <end position="72"/>
    </location>
</feature>
<keyword evidence="1" id="KW-0812">Transmembrane</keyword>
<accession>A0A8S5UWS6</accession>
<feature type="transmembrane region" description="Helical" evidence="1">
    <location>
        <begin position="167"/>
        <end position="190"/>
    </location>
</feature>
<name>A0A8S5UWS6_9CAUD</name>
<keyword evidence="1" id="KW-0472">Membrane</keyword>
<feature type="transmembrane region" description="Helical" evidence="1">
    <location>
        <begin position="78"/>
        <end position="100"/>
    </location>
</feature>
<keyword evidence="1" id="KW-1133">Transmembrane helix</keyword>
<organism evidence="2">
    <name type="scientific">Siphoviridae sp. ctzO58</name>
    <dbReference type="NCBI Taxonomy" id="2825748"/>
    <lineage>
        <taxon>Viruses</taxon>
        <taxon>Duplodnaviria</taxon>
        <taxon>Heunggongvirae</taxon>
        <taxon>Uroviricota</taxon>
        <taxon>Caudoviricetes</taxon>
    </lineage>
</organism>
<dbReference type="EMBL" id="BK016157">
    <property type="protein sequence ID" value="DAF98892.1"/>
    <property type="molecule type" value="Genomic_DNA"/>
</dbReference>
<sequence length="191" mass="21428">MFAEKIYMRKYFEIDSKEFPSKLVDLAYEEARAALRNDFDAIAKTQQQVQTFLGWYLAAIVSLIGILVGTLASQEGSLLVMLMTAYGIVALSVPAAQMWFGVLYNVTVYPEGGEPSVLLSEEALDWLNGYPKGEQAHFRKLAYLVDLDERHKKNTELRRRMCSAYRVGLTMTLAGIALGLVLLIGLCIFIF</sequence>